<reference evidence="1" key="1">
    <citation type="submission" date="2019-08" db="EMBL/GenBank/DDBJ databases">
        <authorList>
            <person name="Kucharzyk K."/>
            <person name="Murdoch R.W."/>
            <person name="Higgins S."/>
            <person name="Loffler F."/>
        </authorList>
    </citation>
    <scope>NUCLEOTIDE SEQUENCE</scope>
</reference>
<dbReference type="AlphaFoldDB" id="A0A645BMI6"/>
<proteinExistence type="predicted"/>
<dbReference type="EMBL" id="VSSQ01021239">
    <property type="protein sequence ID" value="MPM66690.1"/>
    <property type="molecule type" value="Genomic_DNA"/>
</dbReference>
<gene>
    <name evidence="1" type="ORF">SDC9_113600</name>
</gene>
<evidence type="ECO:0000313" key="1">
    <source>
        <dbReference type="EMBL" id="MPM66690.1"/>
    </source>
</evidence>
<comment type="caution">
    <text evidence="1">The sequence shown here is derived from an EMBL/GenBank/DDBJ whole genome shotgun (WGS) entry which is preliminary data.</text>
</comment>
<name>A0A645BMI6_9ZZZZ</name>
<protein>
    <submittedName>
        <fullName evidence="1">Uncharacterized protein</fullName>
    </submittedName>
</protein>
<organism evidence="1">
    <name type="scientific">bioreactor metagenome</name>
    <dbReference type="NCBI Taxonomy" id="1076179"/>
    <lineage>
        <taxon>unclassified sequences</taxon>
        <taxon>metagenomes</taxon>
        <taxon>ecological metagenomes</taxon>
    </lineage>
</organism>
<sequence length="195" mass="21106">MRGAEAVKAVHKRILGADGREMGHRRQIHALLRSGGHKHGVPGGAAGHKVRVVAKNRMMVRGDHPGGNVQHVGKELAAHGVHGRDHQHQSLRGGEAGGQRAGLQGTVAGARRAGLGLHLNHVHRGPKQVFPTLGGPFVHLLRHGGRRGDGVDGRNLRKRICHMRRGCVAVHHRKLFTHGIFPSFPFFARSGRLLN</sequence>
<accession>A0A645BMI6</accession>